<dbReference type="Gene3D" id="3.20.20.140">
    <property type="entry name" value="Metal-dependent hydrolases"/>
    <property type="match status" value="1"/>
</dbReference>
<accession>A0A6A8MCY6</accession>
<dbReference type="InterPro" id="IPR032466">
    <property type="entry name" value="Metal_Hydrolase"/>
</dbReference>
<dbReference type="GO" id="GO:0046872">
    <property type="term" value="F:metal ion binding"/>
    <property type="evidence" value="ECO:0007669"/>
    <property type="project" value="UniProtKB-KW"/>
</dbReference>
<dbReference type="GO" id="GO:0005829">
    <property type="term" value="C:cytosol"/>
    <property type="evidence" value="ECO:0007669"/>
    <property type="project" value="TreeGrafter"/>
</dbReference>
<sequence length="277" mass="31754">MLFDAHTHLNFYEYTPEEREKLAEEIEASDLSYIIDSGDSVESSRQALEDSHRYSWCYASVGLHPDQAPGYTDEMIEEIETMAADPMARAIGEIGMDLHYGKEYKERQIELFRKEIRLANKLKMPVQIHTRDADKLTMDILVEEGAFSPERKSWFPPKRLMDGTEVADPRVQLHCFSGSAQFAMEYVRMGAMISVGGPVTFKNGRKTVEVVQTVPAEYLLSETDSPYLTPVPFRGRPNKPFYVEHVVRRIALLKDMEFEEMAHVLTANGKNFFNIED</sequence>
<feature type="binding site" evidence="2">
    <location>
        <position position="6"/>
    </location>
    <ligand>
        <name>a divalent metal cation</name>
        <dbReference type="ChEBI" id="CHEBI:60240"/>
        <label>1</label>
    </ligand>
</feature>
<dbReference type="InterPro" id="IPR001130">
    <property type="entry name" value="TatD-like"/>
</dbReference>
<comment type="caution">
    <text evidence="3">The sequence shown here is derived from an EMBL/GenBank/DDBJ whole genome shotgun (WGS) entry which is preliminary data.</text>
</comment>
<dbReference type="RefSeq" id="WP_154573028.1">
    <property type="nucleotide sequence ID" value="NZ_VUNB01000006.1"/>
</dbReference>
<proteinExistence type="predicted"/>
<feature type="binding site" evidence="2">
    <location>
        <position position="174"/>
    </location>
    <ligand>
        <name>a divalent metal cation</name>
        <dbReference type="ChEBI" id="CHEBI:60240"/>
        <label>2</label>
    </ligand>
</feature>
<dbReference type="GO" id="GO:0016788">
    <property type="term" value="F:hydrolase activity, acting on ester bonds"/>
    <property type="evidence" value="ECO:0007669"/>
    <property type="project" value="InterPro"/>
</dbReference>
<dbReference type="Pfam" id="PF01026">
    <property type="entry name" value="TatD_DNase"/>
    <property type="match status" value="1"/>
</dbReference>
<keyword evidence="2" id="KW-0479">Metal-binding</keyword>
<feature type="binding site" evidence="2">
    <location>
        <position position="224"/>
    </location>
    <ligand>
        <name>a divalent metal cation</name>
        <dbReference type="ChEBI" id="CHEBI:60240"/>
        <label>1</label>
    </ligand>
</feature>
<protein>
    <submittedName>
        <fullName evidence="3">TatD family deoxyribonuclease</fullName>
    </submittedName>
</protein>
<feature type="binding site" evidence="2">
    <location>
        <position position="93"/>
    </location>
    <ligand>
        <name>a divalent metal cation</name>
        <dbReference type="ChEBI" id="CHEBI:60240"/>
        <label>1</label>
    </ligand>
</feature>
<feature type="binding site" evidence="2">
    <location>
        <position position="8"/>
    </location>
    <ligand>
        <name>a divalent metal cation</name>
        <dbReference type="ChEBI" id="CHEBI:60240"/>
        <label>1</label>
    </ligand>
</feature>
<dbReference type="PANTHER" id="PTHR46124">
    <property type="entry name" value="D-AMINOACYL-TRNA DEACYLASE"/>
    <property type="match status" value="1"/>
</dbReference>
<evidence type="ECO:0000256" key="1">
    <source>
        <dbReference type="ARBA" id="ARBA00022801"/>
    </source>
</evidence>
<dbReference type="InterPro" id="IPR018228">
    <property type="entry name" value="DNase_TatD-rel_CS"/>
</dbReference>
<dbReference type="PROSITE" id="PS01137">
    <property type="entry name" value="TATD_1"/>
    <property type="match status" value="1"/>
</dbReference>
<feature type="binding site" evidence="2">
    <location>
        <position position="129"/>
    </location>
    <ligand>
        <name>a divalent metal cation</name>
        <dbReference type="ChEBI" id="CHEBI:60240"/>
        <label>2</label>
    </ligand>
</feature>
<dbReference type="SUPFAM" id="SSF51556">
    <property type="entry name" value="Metallo-dependent hydrolases"/>
    <property type="match status" value="1"/>
</dbReference>
<dbReference type="CDD" id="cd01310">
    <property type="entry name" value="TatD_DNAse"/>
    <property type="match status" value="1"/>
</dbReference>
<gene>
    <name evidence="3" type="ORF">FYJ66_08165</name>
</gene>
<dbReference type="AlphaFoldDB" id="A0A6A8MCY6"/>
<name>A0A6A8MCY6_9FIRM</name>
<evidence type="ECO:0000313" key="3">
    <source>
        <dbReference type="EMBL" id="MST69557.1"/>
    </source>
</evidence>
<dbReference type="EMBL" id="VUNB01000006">
    <property type="protein sequence ID" value="MST69557.1"/>
    <property type="molecule type" value="Genomic_DNA"/>
</dbReference>
<reference evidence="3" key="1">
    <citation type="submission" date="2019-09" db="EMBL/GenBank/DDBJ databases">
        <title>In-depth cultivation of the pig gut microbiome towards novel bacterial diversity and tailored functional studies.</title>
        <authorList>
            <person name="Wylensek D."/>
            <person name="Hitch T.C.A."/>
            <person name="Clavel T."/>
        </authorList>
    </citation>
    <scope>NUCLEOTIDE SEQUENCE</scope>
    <source>
        <strain evidence="3">RF-744-FAT-WT-3</strain>
    </source>
</reference>
<dbReference type="PANTHER" id="PTHR46124:SF2">
    <property type="entry name" value="D-AMINOACYL-TRNA DEACYLASE"/>
    <property type="match status" value="1"/>
</dbReference>
<dbReference type="PROSITE" id="PS01091">
    <property type="entry name" value="TATD_3"/>
    <property type="match status" value="1"/>
</dbReference>
<dbReference type="PIRSF" id="PIRSF005902">
    <property type="entry name" value="DNase_TatD"/>
    <property type="match status" value="1"/>
</dbReference>
<evidence type="ECO:0000256" key="2">
    <source>
        <dbReference type="PIRSR" id="PIRSR005902-1"/>
    </source>
</evidence>
<keyword evidence="1" id="KW-0378">Hydrolase</keyword>
<organism evidence="3">
    <name type="scientific">Baileyella intestinalis</name>
    <dbReference type="NCBI Taxonomy" id="2606709"/>
    <lineage>
        <taxon>Bacteria</taxon>
        <taxon>Bacillati</taxon>
        <taxon>Bacillota</taxon>
        <taxon>Clostridia</taxon>
        <taxon>Peptostreptococcales</taxon>
        <taxon>Anaerovoracaceae</taxon>
        <taxon>Baileyella</taxon>
    </lineage>
</organism>